<organism evidence="1 2">
    <name type="scientific">Paramecium octaurelia</name>
    <dbReference type="NCBI Taxonomy" id="43137"/>
    <lineage>
        <taxon>Eukaryota</taxon>
        <taxon>Sar</taxon>
        <taxon>Alveolata</taxon>
        <taxon>Ciliophora</taxon>
        <taxon>Intramacronucleata</taxon>
        <taxon>Oligohymenophorea</taxon>
        <taxon>Peniculida</taxon>
        <taxon>Parameciidae</taxon>
        <taxon>Paramecium</taxon>
    </lineage>
</organism>
<reference evidence="1" key="1">
    <citation type="submission" date="2021-01" db="EMBL/GenBank/DDBJ databases">
        <authorList>
            <consortium name="Genoscope - CEA"/>
            <person name="William W."/>
        </authorList>
    </citation>
    <scope>NUCLEOTIDE SEQUENCE</scope>
</reference>
<protein>
    <submittedName>
        <fullName evidence="1">Uncharacterized protein</fullName>
    </submittedName>
</protein>
<proteinExistence type="predicted"/>
<keyword evidence="2" id="KW-1185">Reference proteome</keyword>
<accession>A0A8S1YAA9</accession>
<dbReference type="Proteomes" id="UP000683925">
    <property type="component" value="Unassembled WGS sequence"/>
</dbReference>
<evidence type="ECO:0000313" key="1">
    <source>
        <dbReference type="EMBL" id="CAD8210521.1"/>
    </source>
</evidence>
<dbReference type="EMBL" id="CAJJDP010000153">
    <property type="protein sequence ID" value="CAD8210521.1"/>
    <property type="molecule type" value="Genomic_DNA"/>
</dbReference>
<gene>
    <name evidence="1" type="ORF">POCTA_138.1.T1510060</name>
</gene>
<comment type="caution">
    <text evidence="1">The sequence shown here is derived from an EMBL/GenBank/DDBJ whole genome shotgun (WGS) entry which is preliminary data.</text>
</comment>
<sequence>MISAFQNFHLPIISVLKIDQMSFVQLSTSKLCLDCRNTQLSVNKLFFFKKTNSKVKKFQVVKKHPSTQILYSQQNLHQV</sequence>
<dbReference type="AlphaFoldDB" id="A0A8S1YAA9"/>
<name>A0A8S1YAA9_PAROT</name>
<evidence type="ECO:0000313" key="2">
    <source>
        <dbReference type="Proteomes" id="UP000683925"/>
    </source>
</evidence>